<proteinExistence type="predicted"/>
<evidence type="ECO:0000313" key="1">
    <source>
        <dbReference type="EMBL" id="EDL87526.1"/>
    </source>
</evidence>
<dbReference type="Proteomes" id="UP000234681">
    <property type="component" value="Chromosome 19"/>
</dbReference>
<gene>
    <name evidence="1" type="ORF">rCG_44340</name>
</gene>
<dbReference type="EMBL" id="CH474037">
    <property type="protein sequence ID" value="EDL87526.1"/>
    <property type="molecule type" value="Genomic_DNA"/>
</dbReference>
<accession>A6KDA0</accession>
<organism evidence="1 2">
    <name type="scientific">Rattus norvegicus</name>
    <name type="common">Rat</name>
    <dbReference type="NCBI Taxonomy" id="10116"/>
    <lineage>
        <taxon>Eukaryota</taxon>
        <taxon>Metazoa</taxon>
        <taxon>Chordata</taxon>
        <taxon>Craniata</taxon>
        <taxon>Vertebrata</taxon>
        <taxon>Euteleostomi</taxon>
        <taxon>Mammalia</taxon>
        <taxon>Eutheria</taxon>
        <taxon>Euarchontoglires</taxon>
        <taxon>Glires</taxon>
        <taxon>Rodentia</taxon>
        <taxon>Myomorpha</taxon>
        <taxon>Muroidea</taxon>
        <taxon>Muridae</taxon>
        <taxon>Murinae</taxon>
        <taxon>Rattus</taxon>
    </lineage>
</organism>
<sequence>MQLVIYFPVASCQNSLKWEMNASFVLSMGSSTQWLQKQLLVLWVKNRRFLWSRSVVGTANKVFPQSKVFQPTTEHGCS</sequence>
<name>A6KDA0_RAT</name>
<dbReference type="AlphaFoldDB" id="A6KDA0"/>
<evidence type="ECO:0000313" key="2">
    <source>
        <dbReference type="Proteomes" id="UP000234681"/>
    </source>
</evidence>
<reference evidence="1 2" key="1">
    <citation type="submission" date="2005-09" db="EMBL/GenBank/DDBJ databases">
        <authorList>
            <person name="Mural R.J."/>
            <person name="Li P.W."/>
            <person name="Adams M.D."/>
            <person name="Amanatides P.G."/>
            <person name="Baden-Tillson H."/>
            <person name="Barnstead M."/>
            <person name="Chin S.H."/>
            <person name="Dew I."/>
            <person name="Evans C.A."/>
            <person name="Ferriera S."/>
            <person name="Flanigan M."/>
            <person name="Fosler C."/>
            <person name="Glodek A."/>
            <person name="Gu Z."/>
            <person name="Holt R.A."/>
            <person name="Jennings D."/>
            <person name="Kraft C.L."/>
            <person name="Lu F."/>
            <person name="Nguyen T."/>
            <person name="Nusskern D.R."/>
            <person name="Pfannkoch C.M."/>
            <person name="Sitter C."/>
            <person name="Sutton G.G."/>
            <person name="Venter J.C."/>
            <person name="Wang Z."/>
            <person name="Woodage T."/>
            <person name="Zheng X.H."/>
            <person name="Zhong F."/>
        </authorList>
    </citation>
    <scope>NUCLEOTIDE SEQUENCE [LARGE SCALE GENOMIC DNA]</scope>
    <source>
        <strain>BN</strain>
        <strain evidence="2">Sprague-Dawley</strain>
    </source>
</reference>
<protein>
    <submittedName>
        <fullName evidence="1">RCG44340</fullName>
    </submittedName>
</protein>